<evidence type="ECO:0000256" key="2">
    <source>
        <dbReference type="SAM" id="Phobius"/>
    </source>
</evidence>
<name>A0A9D2CBQ1_9BACT</name>
<comment type="caution">
    <text evidence="3">The sequence shown here is derived from an EMBL/GenBank/DDBJ whole genome shotgun (WGS) entry which is preliminary data.</text>
</comment>
<dbReference type="PANTHER" id="PTHR34980">
    <property type="entry name" value="INNER MEMBRANE PROTEIN-RELATED-RELATED"/>
    <property type="match status" value="1"/>
</dbReference>
<feature type="transmembrane region" description="Helical" evidence="2">
    <location>
        <begin position="23"/>
        <end position="45"/>
    </location>
</feature>
<keyword evidence="2" id="KW-0472">Membrane</keyword>
<gene>
    <name evidence="3" type="ORF">H9828_01880</name>
</gene>
<feature type="transmembrane region" description="Helical" evidence="2">
    <location>
        <begin position="81"/>
        <end position="107"/>
    </location>
</feature>
<feature type="transmembrane region" description="Helical" evidence="2">
    <location>
        <begin position="113"/>
        <end position="139"/>
    </location>
</feature>
<proteinExistence type="predicted"/>
<dbReference type="EMBL" id="DXDA01000018">
    <property type="protein sequence ID" value="HIY68148.1"/>
    <property type="molecule type" value="Genomic_DNA"/>
</dbReference>
<dbReference type="GO" id="GO:0005886">
    <property type="term" value="C:plasma membrane"/>
    <property type="evidence" value="ECO:0007669"/>
    <property type="project" value="TreeGrafter"/>
</dbReference>
<dbReference type="InterPro" id="IPR008523">
    <property type="entry name" value="DUF805"/>
</dbReference>
<dbReference type="Pfam" id="PF05656">
    <property type="entry name" value="DUF805"/>
    <property type="match status" value="1"/>
</dbReference>
<evidence type="ECO:0000313" key="4">
    <source>
        <dbReference type="Proteomes" id="UP000886844"/>
    </source>
</evidence>
<organism evidence="3 4">
    <name type="scientific">Candidatus Alistipes intestinigallinarum</name>
    <dbReference type="NCBI Taxonomy" id="2838440"/>
    <lineage>
        <taxon>Bacteria</taxon>
        <taxon>Pseudomonadati</taxon>
        <taxon>Bacteroidota</taxon>
        <taxon>Bacteroidia</taxon>
        <taxon>Bacteroidales</taxon>
        <taxon>Rikenellaceae</taxon>
        <taxon>Alistipes</taxon>
    </lineage>
</organism>
<accession>A0A9D2CBQ1</accession>
<reference evidence="3" key="2">
    <citation type="submission" date="2021-04" db="EMBL/GenBank/DDBJ databases">
        <authorList>
            <person name="Gilroy R."/>
        </authorList>
    </citation>
    <scope>NUCLEOTIDE SEQUENCE</scope>
    <source>
        <strain evidence="3">5134</strain>
    </source>
</reference>
<sequence>MKWFLKCIRNYVNFSGRARRTEFWYFVLFSCLLMLVAMALDMVCFRNPYKFFYLLVSLFLFLPQLAVSARRLHDTGRTSKWLLWNYLALLAWAVAALVLSGLSAFAGSQAASAWFLIVLCGDCVLFFVWEIVFLVWFCLPGTRGENRYGPDPKAGEEPFDGVPAGEPAPEEGSAGSAPGEN</sequence>
<dbReference type="PANTHER" id="PTHR34980:SF2">
    <property type="entry name" value="INNER MEMBRANE PROTEIN YHAH-RELATED"/>
    <property type="match status" value="1"/>
</dbReference>
<reference evidence="3" key="1">
    <citation type="journal article" date="2021" name="PeerJ">
        <title>Extensive microbial diversity within the chicken gut microbiome revealed by metagenomics and culture.</title>
        <authorList>
            <person name="Gilroy R."/>
            <person name="Ravi A."/>
            <person name="Getino M."/>
            <person name="Pursley I."/>
            <person name="Horton D.L."/>
            <person name="Alikhan N.F."/>
            <person name="Baker D."/>
            <person name="Gharbi K."/>
            <person name="Hall N."/>
            <person name="Watson M."/>
            <person name="Adriaenssens E.M."/>
            <person name="Foster-Nyarko E."/>
            <person name="Jarju S."/>
            <person name="Secka A."/>
            <person name="Antonio M."/>
            <person name="Oren A."/>
            <person name="Chaudhuri R.R."/>
            <person name="La Ragione R."/>
            <person name="Hildebrand F."/>
            <person name="Pallen M.J."/>
        </authorList>
    </citation>
    <scope>NUCLEOTIDE SEQUENCE</scope>
    <source>
        <strain evidence="3">5134</strain>
    </source>
</reference>
<keyword evidence="2" id="KW-1133">Transmembrane helix</keyword>
<protein>
    <submittedName>
        <fullName evidence="3">DUF805 domain-containing protein</fullName>
    </submittedName>
</protein>
<keyword evidence="2" id="KW-0812">Transmembrane</keyword>
<dbReference type="Proteomes" id="UP000886844">
    <property type="component" value="Unassembled WGS sequence"/>
</dbReference>
<feature type="transmembrane region" description="Helical" evidence="2">
    <location>
        <begin position="51"/>
        <end position="69"/>
    </location>
</feature>
<evidence type="ECO:0000313" key="3">
    <source>
        <dbReference type="EMBL" id="HIY68148.1"/>
    </source>
</evidence>
<dbReference type="AlphaFoldDB" id="A0A9D2CBQ1"/>
<evidence type="ECO:0000256" key="1">
    <source>
        <dbReference type="SAM" id="MobiDB-lite"/>
    </source>
</evidence>
<feature type="region of interest" description="Disordered" evidence="1">
    <location>
        <begin position="149"/>
        <end position="181"/>
    </location>
</feature>